<feature type="transmembrane region" description="Helical" evidence="2">
    <location>
        <begin position="12"/>
        <end position="29"/>
    </location>
</feature>
<organism evidence="3 4">
    <name type="scientific">Bdellovibrio bacteriovorus</name>
    <dbReference type="NCBI Taxonomy" id="959"/>
    <lineage>
        <taxon>Bacteria</taxon>
        <taxon>Pseudomonadati</taxon>
        <taxon>Bdellovibrionota</taxon>
        <taxon>Bdellovibrionia</taxon>
        <taxon>Bdellovibrionales</taxon>
        <taxon>Pseudobdellovibrionaceae</taxon>
        <taxon>Bdellovibrio</taxon>
    </lineage>
</organism>
<gene>
    <name evidence="3" type="ORF">AZI85_00145</name>
</gene>
<comment type="caution">
    <text evidence="3">The sequence shown here is derived from an EMBL/GenBank/DDBJ whole genome shotgun (WGS) entry which is preliminary data.</text>
</comment>
<accession>A0A150WVC7</accession>
<comment type="subcellular location">
    <subcellularLocation>
        <location evidence="1">Cell membrane</location>
        <topology evidence="1">Multi-pass membrane protein</topology>
    </subcellularLocation>
</comment>
<keyword evidence="2" id="KW-1133">Transmembrane helix</keyword>
<keyword evidence="1 2" id="KW-0812">Transmembrane</keyword>
<dbReference type="GO" id="GO:0043190">
    <property type="term" value="C:ATP-binding cassette (ABC) transporter complex"/>
    <property type="evidence" value="ECO:0007669"/>
    <property type="project" value="InterPro"/>
</dbReference>
<dbReference type="Pfam" id="PF00950">
    <property type="entry name" value="ABC-3"/>
    <property type="match status" value="1"/>
</dbReference>
<keyword evidence="2" id="KW-0472">Membrane</keyword>
<protein>
    <submittedName>
        <fullName evidence="3">Zinc ABC transporter ATPase</fullName>
    </submittedName>
</protein>
<reference evidence="3 4" key="1">
    <citation type="submission" date="2016-03" db="EMBL/GenBank/DDBJ databases">
        <authorList>
            <person name="Ploux O."/>
        </authorList>
    </citation>
    <scope>NUCLEOTIDE SEQUENCE [LARGE SCALE GENOMIC DNA]</scope>
    <source>
        <strain evidence="3 4">BER2</strain>
    </source>
</reference>
<feature type="transmembrane region" description="Helical" evidence="2">
    <location>
        <begin position="41"/>
        <end position="62"/>
    </location>
</feature>
<feature type="transmembrane region" description="Helical" evidence="2">
    <location>
        <begin position="98"/>
        <end position="118"/>
    </location>
</feature>
<comment type="similarity">
    <text evidence="1">Belongs to the ABC-3 integral membrane protein family.</text>
</comment>
<evidence type="ECO:0000313" key="3">
    <source>
        <dbReference type="EMBL" id="KYG70404.1"/>
    </source>
</evidence>
<dbReference type="OrthoDB" id="5291708at2"/>
<evidence type="ECO:0000313" key="4">
    <source>
        <dbReference type="Proteomes" id="UP000075391"/>
    </source>
</evidence>
<dbReference type="GO" id="GO:0055085">
    <property type="term" value="P:transmembrane transport"/>
    <property type="evidence" value="ECO:0007669"/>
    <property type="project" value="InterPro"/>
</dbReference>
<dbReference type="InterPro" id="IPR001626">
    <property type="entry name" value="ABC_TroCD"/>
</dbReference>
<evidence type="ECO:0000256" key="2">
    <source>
        <dbReference type="SAM" id="Phobius"/>
    </source>
</evidence>
<sequence>MSSFLDLLKIYQWALPASVVMAAVLALIGGQWTARAKSAQIFVLGQGSSLGIVLGFVLNLILGTDFHGLNLVLGLSLGWLTLLLSDFWIESRSDRNHVYLTLFVFFLSLTYLITSITPSLESHMAAAYFGDIAVMSNWGAQMSLVAALAFAVFLLWSWKELSMISFQLLNQSFIHRSGKNLVFDVGTLLLTTMAIQSMGYLYTMGSLFIATSFASSRSRNLNSYTVKILLIASLGSLLGFSISLLSTELPTVPCILIGQMLVGLLSYTKK</sequence>
<feature type="transmembrane region" description="Helical" evidence="2">
    <location>
        <begin position="138"/>
        <end position="158"/>
    </location>
</feature>
<name>A0A150WVC7_BDEBC</name>
<dbReference type="RefSeq" id="WP_063242196.1">
    <property type="nucleotide sequence ID" value="NZ_LUKF01000001.1"/>
</dbReference>
<dbReference type="Proteomes" id="UP000075391">
    <property type="component" value="Unassembled WGS sequence"/>
</dbReference>
<feature type="transmembrane region" description="Helical" evidence="2">
    <location>
        <begin position="250"/>
        <end position="268"/>
    </location>
</feature>
<keyword evidence="1" id="KW-0813">Transport</keyword>
<feature type="transmembrane region" description="Helical" evidence="2">
    <location>
        <begin position="224"/>
        <end position="244"/>
    </location>
</feature>
<evidence type="ECO:0000256" key="1">
    <source>
        <dbReference type="RuleBase" id="RU003943"/>
    </source>
</evidence>
<dbReference type="AlphaFoldDB" id="A0A150WVC7"/>
<feature type="transmembrane region" description="Helical" evidence="2">
    <location>
        <begin position="68"/>
        <end position="89"/>
    </location>
</feature>
<dbReference type="EMBL" id="LUKF01000001">
    <property type="protein sequence ID" value="KYG70404.1"/>
    <property type="molecule type" value="Genomic_DNA"/>
</dbReference>
<proteinExistence type="inferred from homology"/>